<dbReference type="AlphaFoldDB" id="A0A161SDU9"/>
<dbReference type="Proteomes" id="UP000076630">
    <property type="component" value="Unassembled WGS sequence"/>
</dbReference>
<dbReference type="RefSeq" id="WP_052243545.1">
    <property type="nucleotide sequence ID" value="NZ_JWJO01000026.1"/>
</dbReference>
<reference evidence="1 2" key="1">
    <citation type="submission" date="2016-01" db="EMBL/GenBank/DDBJ databases">
        <title>Whole genome sequencing of Myroides marinus L41.</title>
        <authorList>
            <person name="Hong K.W."/>
        </authorList>
    </citation>
    <scope>NUCLEOTIDE SEQUENCE [LARGE SCALE GENOMIC DNA]</scope>
    <source>
        <strain evidence="1 2">L41</strain>
    </source>
</reference>
<evidence type="ECO:0000313" key="1">
    <source>
        <dbReference type="EMBL" id="KZE78875.1"/>
    </source>
</evidence>
<accession>A0A161SDU9</accession>
<keyword evidence="2" id="KW-1185">Reference proteome</keyword>
<name>A0A161SDU9_9FLAO</name>
<evidence type="ECO:0000313" key="2">
    <source>
        <dbReference type="Proteomes" id="UP000076630"/>
    </source>
</evidence>
<comment type="caution">
    <text evidence="1">The sequence shown here is derived from an EMBL/GenBank/DDBJ whole genome shotgun (WGS) entry which is preliminary data.</text>
</comment>
<protein>
    <submittedName>
        <fullName evidence="1">Uncharacterized protein</fullName>
    </submittedName>
</protein>
<sequence length="301" mass="34495">MEKIIILKVNSLFLKIKRQKIQDYLTQLWVSVGGREITPLREAWLIGPLGKVNGIGKEFVYQLAKEENLIIEESSSSKGLLSSIKDLNLSTDELTQLDKDIIDFYEYTSDYDVLFSLKWNPLFKCFGFLVGKLFSNRINQLNIPANNISQDQIIDNQIIHLISPDNKEVKHTIWFRTFKNSDTVLYSGIYSTCSIPSGKTCIKAVFPLPNGSATVILSPEVGSNGELILNSKGKQFGEAGFYFLLKNLKEEYRSKYISTFHDRLVVYKKDNDLGAIQNLKLWHLNVLTIQYKLSRRKELVR</sequence>
<gene>
    <name evidence="1" type="ORF">AV926_00985</name>
</gene>
<dbReference type="EMBL" id="LQNU01000061">
    <property type="protein sequence ID" value="KZE78875.1"/>
    <property type="molecule type" value="Genomic_DNA"/>
</dbReference>
<organism evidence="1 2">
    <name type="scientific">Myroides marinus</name>
    <dbReference type="NCBI Taxonomy" id="703342"/>
    <lineage>
        <taxon>Bacteria</taxon>
        <taxon>Pseudomonadati</taxon>
        <taxon>Bacteroidota</taxon>
        <taxon>Flavobacteriia</taxon>
        <taxon>Flavobacteriales</taxon>
        <taxon>Flavobacteriaceae</taxon>
        <taxon>Myroides</taxon>
    </lineage>
</organism>
<proteinExistence type="predicted"/>
<dbReference type="OrthoDB" id="3678706at2"/>